<evidence type="ECO:0000313" key="3">
    <source>
        <dbReference type="Proteomes" id="UP001162164"/>
    </source>
</evidence>
<sequence length="92" mass="10909">MDLRNVNYEGNGISNARYNRRKIEHPYDLNQSMAPINQLLIFLRFCATVLIYHVLAILVVSIFQQYPVEKMLRYSETGKAKRGKCNWFSYFQ</sequence>
<reference evidence="2" key="1">
    <citation type="journal article" date="2023" name="Insect Mol. Biol.">
        <title>Genome sequencing provides insights into the evolution of gene families encoding plant cell wall-degrading enzymes in longhorned beetles.</title>
        <authorList>
            <person name="Shin N.R."/>
            <person name="Okamura Y."/>
            <person name="Kirsch R."/>
            <person name="Pauchet Y."/>
        </authorList>
    </citation>
    <scope>NUCLEOTIDE SEQUENCE</scope>
    <source>
        <strain evidence="2">MMC_N1</strain>
    </source>
</reference>
<evidence type="ECO:0000313" key="2">
    <source>
        <dbReference type="EMBL" id="KAJ8975729.1"/>
    </source>
</evidence>
<keyword evidence="3" id="KW-1185">Reference proteome</keyword>
<keyword evidence="1" id="KW-0812">Transmembrane</keyword>
<feature type="transmembrane region" description="Helical" evidence="1">
    <location>
        <begin position="39"/>
        <end position="63"/>
    </location>
</feature>
<dbReference type="EMBL" id="JAPWTJ010000774">
    <property type="protein sequence ID" value="KAJ8975729.1"/>
    <property type="molecule type" value="Genomic_DNA"/>
</dbReference>
<name>A0ABQ9JDP9_9CUCU</name>
<comment type="caution">
    <text evidence="2">The sequence shown here is derived from an EMBL/GenBank/DDBJ whole genome shotgun (WGS) entry which is preliminary data.</text>
</comment>
<dbReference type="Proteomes" id="UP001162164">
    <property type="component" value="Unassembled WGS sequence"/>
</dbReference>
<evidence type="ECO:0000256" key="1">
    <source>
        <dbReference type="SAM" id="Phobius"/>
    </source>
</evidence>
<keyword evidence="1" id="KW-0472">Membrane</keyword>
<accession>A0ABQ9JDP9</accession>
<gene>
    <name evidence="2" type="ORF">NQ317_004193</name>
</gene>
<proteinExistence type="predicted"/>
<protein>
    <submittedName>
        <fullName evidence="2">Uncharacterized protein</fullName>
    </submittedName>
</protein>
<keyword evidence="1" id="KW-1133">Transmembrane helix</keyword>
<organism evidence="2 3">
    <name type="scientific">Molorchus minor</name>
    <dbReference type="NCBI Taxonomy" id="1323400"/>
    <lineage>
        <taxon>Eukaryota</taxon>
        <taxon>Metazoa</taxon>
        <taxon>Ecdysozoa</taxon>
        <taxon>Arthropoda</taxon>
        <taxon>Hexapoda</taxon>
        <taxon>Insecta</taxon>
        <taxon>Pterygota</taxon>
        <taxon>Neoptera</taxon>
        <taxon>Endopterygota</taxon>
        <taxon>Coleoptera</taxon>
        <taxon>Polyphaga</taxon>
        <taxon>Cucujiformia</taxon>
        <taxon>Chrysomeloidea</taxon>
        <taxon>Cerambycidae</taxon>
        <taxon>Lamiinae</taxon>
        <taxon>Monochamini</taxon>
        <taxon>Molorchus</taxon>
    </lineage>
</organism>